<dbReference type="Proteomes" id="UP000185003">
    <property type="component" value="Unassembled WGS sequence"/>
</dbReference>
<name>A0A1N6FG71_9BACT</name>
<dbReference type="AlphaFoldDB" id="A0A1N6FG71"/>
<organism evidence="1 2">
    <name type="scientific">Chitinophaga niabensis</name>
    <dbReference type="NCBI Taxonomy" id="536979"/>
    <lineage>
        <taxon>Bacteria</taxon>
        <taxon>Pseudomonadati</taxon>
        <taxon>Bacteroidota</taxon>
        <taxon>Chitinophagia</taxon>
        <taxon>Chitinophagales</taxon>
        <taxon>Chitinophagaceae</taxon>
        <taxon>Chitinophaga</taxon>
    </lineage>
</organism>
<protein>
    <submittedName>
        <fullName evidence="1">Uncharacterized conserved protein YfeS, contains WGR domain</fullName>
    </submittedName>
</protein>
<evidence type="ECO:0000313" key="1">
    <source>
        <dbReference type="EMBL" id="SIN94259.1"/>
    </source>
</evidence>
<reference evidence="1 2" key="1">
    <citation type="submission" date="2016-11" db="EMBL/GenBank/DDBJ databases">
        <authorList>
            <person name="Jaros S."/>
            <person name="Januszkiewicz K."/>
            <person name="Wedrychowicz H."/>
        </authorList>
    </citation>
    <scope>NUCLEOTIDE SEQUENCE [LARGE SCALE GENOMIC DNA]</scope>
    <source>
        <strain evidence="1 2">DSM 24787</strain>
    </source>
</reference>
<accession>A0A1N6FG71</accession>
<evidence type="ECO:0000313" key="2">
    <source>
        <dbReference type="Proteomes" id="UP000185003"/>
    </source>
</evidence>
<dbReference type="STRING" id="536979.SAMN04488055_2203"/>
<gene>
    <name evidence="1" type="ORF">SAMN04488055_2203</name>
</gene>
<dbReference type="RefSeq" id="WP_074239280.1">
    <property type="nucleotide sequence ID" value="NZ_FSRA01000001.1"/>
</dbReference>
<proteinExistence type="predicted"/>
<sequence>MNNTYENAHIKARELFTEEFYWSPIEETSPFGNDDGADAFYQFREWRETNQTASPLIFIELLLDTWGYSRGAAPHDAEVAEYLVARSKLGINNVIIAVGFGQFVLEGKIDKDLLVRTIQSVEKECAPSRLSVFEEEYRVKRLEQLNILRKALDKMA</sequence>
<dbReference type="EMBL" id="FSRA01000001">
    <property type="protein sequence ID" value="SIN94259.1"/>
    <property type="molecule type" value="Genomic_DNA"/>
</dbReference>
<keyword evidence="2" id="KW-1185">Reference proteome</keyword>
<dbReference type="OrthoDB" id="665121at2"/>